<accession>A0ABU3Q5M6</accession>
<keyword evidence="1" id="KW-0224">Dipeptidase</keyword>
<dbReference type="EC" id="3.4.13.-" evidence="1"/>
<name>A0ABU3Q5M6_9SPHN</name>
<dbReference type="PANTHER" id="PTHR10443">
    <property type="entry name" value="MICROSOMAL DIPEPTIDASE"/>
    <property type="match status" value="1"/>
</dbReference>
<sequence>MNALAPLSPRAGNLLRHSTVWDNHGCMPMRPRPAVLHQLQRYKAAGCSVVSINTGYGVMGWEAHLSLLNFMRDWLLERPTDYLLVQSPEDVLRAKLSDRLGIVFDVEGMVPVQDDPLRVHQLYRLGVKWMLIAYNRNNEAGGGCLDVDQGLTATGRQIIDEMEAAGMVLCLSHSGPRTAREALDYSRVPTILSHSNPLALVSHPRNASDELMKACAAKGGVIGINGIGPFLGTADDLVPAFLRHLRYVVDLVGPHHVGLGLDYVFDLGDFEMDVENNPEMHSPGIENAFAMVTPEDVPEIVEGLCGFGLTDAEVQGILGGNWLRVARQVWK</sequence>
<dbReference type="GO" id="GO:0016805">
    <property type="term" value="F:dipeptidase activity"/>
    <property type="evidence" value="ECO:0007669"/>
    <property type="project" value="UniProtKB-KW"/>
</dbReference>
<evidence type="ECO:0000313" key="1">
    <source>
        <dbReference type="EMBL" id="MDT9598711.1"/>
    </source>
</evidence>
<dbReference type="EMBL" id="JAVUPU010000003">
    <property type="protein sequence ID" value="MDT9598711.1"/>
    <property type="molecule type" value="Genomic_DNA"/>
</dbReference>
<gene>
    <name evidence="1" type="ORF">RQX22_07110</name>
</gene>
<dbReference type="SUPFAM" id="SSF51556">
    <property type="entry name" value="Metallo-dependent hydrolases"/>
    <property type="match status" value="1"/>
</dbReference>
<dbReference type="RefSeq" id="WP_315724997.1">
    <property type="nucleotide sequence ID" value="NZ_JAVUPU010000003.1"/>
</dbReference>
<dbReference type="Proteomes" id="UP001259572">
    <property type="component" value="Unassembled WGS sequence"/>
</dbReference>
<keyword evidence="1" id="KW-0645">Protease</keyword>
<protein>
    <submittedName>
        <fullName evidence="1">Membrane dipeptidase</fullName>
        <ecNumber evidence="1">3.4.13.-</ecNumber>
    </submittedName>
</protein>
<reference evidence="1 2" key="1">
    <citation type="submission" date="2023-05" db="EMBL/GenBank/DDBJ databases">
        <authorList>
            <person name="Guo Y."/>
        </authorList>
    </citation>
    <scope>NUCLEOTIDE SEQUENCE [LARGE SCALE GENOMIC DNA]</scope>
    <source>
        <strain evidence="1 2">GR2756</strain>
    </source>
</reference>
<organism evidence="1 2">
    <name type="scientific">Sphingosinicella rhizophila</name>
    <dbReference type="NCBI Taxonomy" id="3050082"/>
    <lineage>
        <taxon>Bacteria</taxon>
        <taxon>Pseudomonadati</taxon>
        <taxon>Pseudomonadota</taxon>
        <taxon>Alphaproteobacteria</taxon>
        <taxon>Sphingomonadales</taxon>
        <taxon>Sphingosinicellaceae</taxon>
        <taxon>Sphingosinicella</taxon>
    </lineage>
</organism>
<keyword evidence="2" id="KW-1185">Reference proteome</keyword>
<evidence type="ECO:0000313" key="2">
    <source>
        <dbReference type="Proteomes" id="UP001259572"/>
    </source>
</evidence>
<dbReference type="PROSITE" id="PS51365">
    <property type="entry name" value="RENAL_DIPEPTIDASE_2"/>
    <property type="match status" value="1"/>
</dbReference>
<dbReference type="Gene3D" id="3.20.20.140">
    <property type="entry name" value="Metal-dependent hydrolases"/>
    <property type="match status" value="1"/>
</dbReference>
<dbReference type="Pfam" id="PF01244">
    <property type="entry name" value="Peptidase_M19"/>
    <property type="match status" value="1"/>
</dbReference>
<comment type="caution">
    <text evidence="1">The sequence shown here is derived from an EMBL/GenBank/DDBJ whole genome shotgun (WGS) entry which is preliminary data.</text>
</comment>
<proteinExistence type="predicted"/>
<keyword evidence="1" id="KW-0378">Hydrolase</keyword>
<dbReference type="InterPro" id="IPR032466">
    <property type="entry name" value="Metal_Hydrolase"/>
</dbReference>
<dbReference type="InterPro" id="IPR008257">
    <property type="entry name" value="Pept_M19"/>
</dbReference>
<dbReference type="PANTHER" id="PTHR10443:SF12">
    <property type="entry name" value="DIPEPTIDASE"/>
    <property type="match status" value="1"/>
</dbReference>